<evidence type="ECO:0000313" key="2">
    <source>
        <dbReference type="Proteomes" id="UP001499910"/>
    </source>
</evidence>
<evidence type="ECO:0000313" key="1">
    <source>
        <dbReference type="EMBL" id="GAA5076946.1"/>
    </source>
</evidence>
<comment type="caution">
    <text evidence="1">The sequence shown here is derived from an EMBL/GenBank/DDBJ whole genome shotgun (WGS) entry which is preliminary data.</text>
</comment>
<reference evidence="2" key="1">
    <citation type="journal article" date="2019" name="Int. J. Syst. Evol. Microbiol.">
        <title>The Global Catalogue of Microorganisms (GCM) 10K type strain sequencing project: providing services to taxonomists for standard genome sequencing and annotation.</title>
        <authorList>
            <consortium name="The Broad Institute Genomics Platform"/>
            <consortium name="The Broad Institute Genome Sequencing Center for Infectious Disease"/>
            <person name="Wu L."/>
            <person name="Ma J."/>
        </authorList>
    </citation>
    <scope>NUCLEOTIDE SEQUENCE [LARGE SCALE GENOMIC DNA]</scope>
    <source>
        <strain evidence="2">JCM 18015</strain>
    </source>
</reference>
<accession>A0ABP9LEQ3</accession>
<organism evidence="1 2">
    <name type="scientific">[Roseibacterium] beibuensis</name>
    <dbReference type="NCBI Taxonomy" id="1193142"/>
    <lineage>
        <taxon>Bacteria</taxon>
        <taxon>Pseudomonadati</taxon>
        <taxon>Pseudomonadota</taxon>
        <taxon>Alphaproteobacteria</taxon>
        <taxon>Rhodobacterales</taxon>
        <taxon>Roseobacteraceae</taxon>
        <taxon>Roseicyclus</taxon>
    </lineage>
</organism>
<gene>
    <name evidence="1" type="ORF">GCM10023209_26630</name>
</gene>
<sequence length="124" mass="13213">MIWSDETHSYQATMCPRIGGPCPEAACLVKRLAQSLATVRPFTKPDFEVAGFSRLDGCPQSCGAQFVANHRRVRLFCGVEMDTELAPLDAMADAIFGNGDDGVGLSTASLPARPLALVEARSIA</sequence>
<dbReference type="EMBL" id="BAABHW010000004">
    <property type="protein sequence ID" value="GAA5076946.1"/>
    <property type="molecule type" value="Genomic_DNA"/>
</dbReference>
<name>A0ABP9LEQ3_9RHOB</name>
<proteinExistence type="predicted"/>
<dbReference type="RefSeq" id="WP_259549778.1">
    <property type="nucleotide sequence ID" value="NZ_BAABHW010000004.1"/>
</dbReference>
<protein>
    <submittedName>
        <fullName evidence="1">Uncharacterized protein</fullName>
    </submittedName>
</protein>
<dbReference type="Proteomes" id="UP001499910">
    <property type="component" value="Unassembled WGS sequence"/>
</dbReference>
<keyword evidence="2" id="KW-1185">Reference proteome</keyword>